<feature type="region of interest" description="Disordered" evidence="1">
    <location>
        <begin position="223"/>
        <end position="246"/>
    </location>
</feature>
<dbReference type="AlphaFoldDB" id="A0A0J7XZP6"/>
<feature type="chain" id="PRO_5005292072" evidence="2">
    <location>
        <begin position="26"/>
        <end position="270"/>
    </location>
</feature>
<keyword evidence="4" id="KW-1185">Reference proteome</keyword>
<dbReference type="Proteomes" id="UP000052268">
    <property type="component" value="Unassembled WGS sequence"/>
</dbReference>
<reference evidence="3 4" key="1">
    <citation type="journal article" date="2015" name="G3 (Bethesda)">
        <title>Insights into Ongoing Evolution of the Hexachlorocyclohexane Catabolic Pathway from Comparative Genomics of Ten Sphingomonadaceae Strains.</title>
        <authorList>
            <person name="Pearce S.L."/>
            <person name="Oakeshott J.G."/>
            <person name="Pandey G."/>
        </authorList>
    </citation>
    <scope>NUCLEOTIDE SEQUENCE [LARGE SCALE GENOMIC DNA]</scope>
    <source>
        <strain evidence="3 4">LL02</strain>
    </source>
</reference>
<proteinExistence type="predicted"/>
<dbReference type="RefSeq" id="WP_059151227.1">
    <property type="nucleotide sequence ID" value="NZ_KQ130453.1"/>
</dbReference>
<name>A0A0J7XZP6_9SPHN</name>
<dbReference type="EMBL" id="JACU01000004">
    <property type="protein sequence ID" value="KMS56663.1"/>
    <property type="molecule type" value="Genomic_DNA"/>
</dbReference>
<feature type="signal peptide" evidence="2">
    <location>
        <begin position="1"/>
        <end position="25"/>
    </location>
</feature>
<evidence type="ECO:0000256" key="1">
    <source>
        <dbReference type="SAM" id="MobiDB-lite"/>
    </source>
</evidence>
<organism evidence="3 4">
    <name type="scientific">Novosphingobium barchaimii LL02</name>
    <dbReference type="NCBI Taxonomy" id="1114963"/>
    <lineage>
        <taxon>Bacteria</taxon>
        <taxon>Pseudomonadati</taxon>
        <taxon>Pseudomonadota</taxon>
        <taxon>Alphaproteobacteria</taxon>
        <taxon>Sphingomonadales</taxon>
        <taxon>Sphingomonadaceae</taxon>
        <taxon>Novosphingobium</taxon>
    </lineage>
</organism>
<evidence type="ECO:0000256" key="2">
    <source>
        <dbReference type="SAM" id="SignalP"/>
    </source>
</evidence>
<dbReference type="PATRIC" id="fig|1114963.3.peg.1955"/>
<keyword evidence="2" id="KW-0732">Signal</keyword>
<comment type="caution">
    <text evidence="3">The sequence shown here is derived from an EMBL/GenBank/DDBJ whole genome shotgun (WGS) entry which is preliminary data.</text>
</comment>
<sequence length="270" mass="28806">MNKTRSPLLLMPMAATLFPAGPAYAQAAPEPSVPKHEDALGAICKTPVHDETCMLEGKEVSYWLSLNSNIDGKKWYTVVATARNPPGENGIASPYTKLSLAQVTYVQEGGRWKLLARQIDFGGVYPSGTAGNPPVEEDGLPLFEKAVPGGILIGYPTSETAMGGITMHNYNMFRSVPDKSGEWTYAGSINIGADNSLDCDQGAQPNRCYNSFGWLATTGRSSNDGWPELEGKVSGTTSGPGGKVRPVTEKENVIWNFDAGKSLYIGSAAP</sequence>
<accession>A0A0J7XZP6</accession>
<evidence type="ECO:0000313" key="4">
    <source>
        <dbReference type="Proteomes" id="UP000052268"/>
    </source>
</evidence>
<evidence type="ECO:0000313" key="3">
    <source>
        <dbReference type="EMBL" id="KMS56663.1"/>
    </source>
</evidence>
<gene>
    <name evidence="3" type="ORF">V474_15640</name>
</gene>
<dbReference type="OrthoDB" id="7503298at2"/>
<protein>
    <submittedName>
        <fullName evidence="3">Uncharacterized protein</fullName>
    </submittedName>
</protein>